<dbReference type="RefSeq" id="YP_009611923.1">
    <property type="nucleotide sequence ID" value="NC_042013.1"/>
</dbReference>
<dbReference type="EMBL" id="MF403008">
    <property type="protein sequence ID" value="AUZ95037.1"/>
    <property type="molecule type" value="Genomic_DNA"/>
</dbReference>
<reference evidence="1 2" key="1">
    <citation type="submission" date="2017-06" db="EMBL/GenBank/DDBJ databases">
        <authorList>
            <person name="Kim H.J."/>
            <person name="Triplett B.A."/>
        </authorList>
    </citation>
    <scope>NUCLEOTIDE SEQUENCE [LARGE SCALE GENOMIC DNA]</scope>
</reference>
<accession>A0A2L0UZT1</accession>
<evidence type="ECO:0000313" key="1">
    <source>
        <dbReference type="EMBL" id="AUZ95037.1"/>
    </source>
</evidence>
<dbReference type="GeneID" id="40088261"/>
<dbReference type="Proteomes" id="UP000223025">
    <property type="component" value="Segment"/>
</dbReference>
<name>A0A2L0UZT1_9CAUD</name>
<evidence type="ECO:0000313" key="2">
    <source>
        <dbReference type="Proteomes" id="UP000223025"/>
    </source>
</evidence>
<organism evidence="1 2">
    <name type="scientific">Agrobacterium phage Atu_ph07</name>
    <dbReference type="NCBI Taxonomy" id="2024264"/>
    <lineage>
        <taxon>Viruses</taxon>
        <taxon>Duplodnaviria</taxon>
        <taxon>Heunggongvirae</taxon>
        <taxon>Uroviricota</taxon>
        <taxon>Caudoviricetes</taxon>
        <taxon>Polybotosvirus</taxon>
        <taxon>Polybotosvirus Atuph07</taxon>
    </lineage>
</organism>
<protein>
    <submittedName>
        <fullName evidence="1">Uncharacterized protein</fullName>
    </submittedName>
</protein>
<proteinExistence type="predicted"/>
<dbReference type="KEGG" id="vg:40088261"/>
<keyword evidence="2" id="KW-1185">Reference proteome</keyword>
<sequence length="102" mass="12308">MTLDLDNDIEDDVWDIDEYDWEDSNFPEHIKKKFPGYTLVKMSRYNADIMKEMMAFLEEYCENKYERVGWYSHCAYSVGVAFEDSDDALQFVLRYECNIERN</sequence>